<proteinExistence type="predicted"/>
<dbReference type="AlphaFoldDB" id="A0A0J0XI54"/>
<keyword evidence="2" id="KW-1185">Reference proteome</keyword>
<dbReference type="EMBL" id="KQ087229">
    <property type="protein sequence ID" value="KLT40758.1"/>
    <property type="molecule type" value="Genomic_DNA"/>
</dbReference>
<organism evidence="1 2">
    <name type="scientific">Cutaneotrichosporon oleaginosum</name>
    <dbReference type="NCBI Taxonomy" id="879819"/>
    <lineage>
        <taxon>Eukaryota</taxon>
        <taxon>Fungi</taxon>
        <taxon>Dikarya</taxon>
        <taxon>Basidiomycota</taxon>
        <taxon>Agaricomycotina</taxon>
        <taxon>Tremellomycetes</taxon>
        <taxon>Trichosporonales</taxon>
        <taxon>Trichosporonaceae</taxon>
        <taxon>Cutaneotrichosporon</taxon>
    </lineage>
</organism>
<evidence type="ECO:0000313" key="1">
    <source>
        <dbReference type="EMBL" id="KLT40758.1"/>
    </source>
</evidence>
<protein>
    <submittedName>
        <fullName evidence="1">Uncharacterized protein</fullName>
    </submittedName>
</protein>
<accession>A0A0J0XI54</accession>
<dbReference type="RefSeq" id="XP_018277249.1">
    <property type="nucleotide sequence ID" value="XM_018419533.1"/>
</dbReference>
<gene>
    <name evidence="1" type="ORF">CC85DRAFT_142812</name>
</gene>
<name>A0A0J0XI54_9TREE</name>
<dbReference type="GeneID" id="28980136"/>
<sequence length="143" mass="15688">MFVPSATNLVVTLTPTPAPGSPHRPVPLAADPLICDMQSACLPFLPIYSRTRYMISALRMLLVVPRTFPMYLDAWMRTSAMSGFSGRVSIGKFAHLTALPSSSRNASLSCARTRNSGHAAIRQHQPCRPFWWPQGPQANPAHC</sequence>
<dbReference type="Proteomes" id="UP000053611">
    <property type="component" value="Unassembled WGS sequence"/>
</dbReference>
<evidence type="ECO:0000313" key="2">
    <source>
        <dbReference type="Proteomes" id="UP000053611"/>
    </source>
</evidence>
<reference evidence="1 2" key="1">
    <citation type="submission" date="2015-03" db="EMBL/GenBank/DDBJ databases">
        <title>Genomics and transcriptomics of the oil-accumulating basidiomycete yeast T. oleaginosus allow insights into substrate utilization and the diverse evolutionary trajectories of mating systems in fungi.</title>
        <authorList>
            <consortium name="DOE Joint Genome Institute"/>
            <person name="Kourist R."/>
            <person name="Kracht O."/>
            <person name="Bracharz F."/>
            <person name="Lipzen A."/>
            <person name="Nolan M."/>
            <person name="Ohm R."/>
            <person name="Grigoriev I."/>
            <person name="Sun S."/>
            <person name="Heitman J."/>
            <person name="Bruck T."/>
            <person name="Nowrousian M."/>
        </authorList>
    </citation>
    <scope>NUCLEOTIDE SEQUENCE [LARGE SCALE GENOMIC DNA]</scope>
    <source>
        <strain evidence="1 2">IBC0246</strain>
    </source>
</reference>